<reference evidence="4" key="1">
    <citation type="submission" date="2022-07" db="EMBL/GenBank/DDBJ databases">
        <title>Phylogenomic reconstructions and comparative analyses of Kickxellomycotina fungi.</title>
        <authorList>
            <person name="Reynolds N.K."/>
            <person name="Stajich J.E."/>
            <person name="Barry K."/>
            <person name="Grigoriev I.V."/>
            <person name="Crous P."/>
            <person name="Smith M.E."/>
        </authorList>
    </citation>
    <scope>NUCLEOTIDE SEQUENCE</scope>
    <source>
        <strain evidence="4">NBRC 32514</strain>
    </source>
</reference>
<dbReference type="InterPro" id="IPR050645">
    <property type="entry name" value="Histidine_acid_phosphatase"/>
</dbReference>
<gene>
    <name evidence="4" type="ORF">LPJ53_002839</name>
</gene>
<accession>A0A9W7Y2H3</accession>
<dbReference type="Proteomes" id="UP001149813">
    <property type="component" value="Unassembled WGS sequence"/>
</dbReference>
<dbReference type="InterPro" id="IPR033379">
    <property type="entry name" value="Acid_Pase_AS"/>
</dbReference>
<comment type="similarity">
    <text evidence="1">Belongs to the histidine acid phosphatase family.</text>
</comment>
<dbReference type="PANTHER" id="PTHR11567">
    <property type="entry name" value="ACID PHOSPHATASE-RELATED"/>
    <property type="match status" value="1"/>
</dbReference>
<feature type="chain" id="PRO_5040769345" description="Phosphoglycerate mutase-like protein" evidence="3">
    <location>
        <begin position="21"/>
        <end position="524"/>
    </location>
</feature>
<dbReference type="PROSITE" id="PS00616">
    <property type="entry name" value="HIS_ACID_PHOSPHAT_1"/>
    <property type="match status" value="1"/>
</dbReference>
<protein>
    <recommendedName>
        <fullName evidence="6">Phosphoglycerate mutase-like protein</fullName>
    </recommendedName>
</protein>
<feature type="signal peptide" evidence="3">
    <location>
        <begin position="1"/>
        <end position="20"/>
    </location>
</feature>
<organism evidence="4 5">
    <name type="scientific">Coemansia erecta</name>
    <dbReference type="NCBI Taxonomy" id="147472"/>
    <lineage>
        <taxon>Eukaryota</taxon>
        <taxon>Fungi</taxon>
        <taxon>Fungi incertae sedis</taxon>
        <taxon>Zoopagomycota</taxon>
        <taxon>Kickxellomycotina</taxon>
        <taxon>Kickxellomycetes</taxon>
        <taxon>Kickxellales</taxon>
        <taxon>Kickxellaceae</taxon>
        <taxon>Coemansia</taxon>
    </lineage>
</organism>
<evidence type="ECO:0000313" key="5">
    <source>
        <dbReference type="Proteomes" id="UP001149813"/>
    </source>
</evidence>
<dbReference type="PROSITE" id="PS00778">
    <property type="entry name" value="HIS_ACID_PHOSPHAT_2"/>
    <property type="match status" value="1"/>
</dbReference>
<evidence type="ECO:0000256" key="3">
    <source>
        <dbReference type="SAM" id="SignalP"/>
    </source>
</evidence>
<dbReference type="AlphaFoldDB" id="A0A9W7Y2H3"/>
<dbReference type="GO" id="GO:0016791">
    <property type="term" value="F:phosphatase activity"/>
    <property type="evidence" value="ECO:0007669"/>
    <property type="project" value="TreeGrafter"/>
</dbReference>
<dbReference type="OrthoDB" id="10257284at2759"/>
<evidence type="ECO:0000256" key="1">
    <source>
        <dbReference type="ARBA" id="ARBA00005375"/>
    </source>
</evidence>
<dbReference type="SUPFAM" id="SSF53254">
    <property type="entry name" value="Phosphoglycerate mutase-like"/>
    <property type="match status" value="1"/>
</dbReference>
<sequence length="524" mass="57094">MKLSYAVVVLAAHLAAVAIAQDASSSSTAESSIETITEASVESTTDSSVESTAESSTESVAESSDVESSSVDSAADVASAVEAAATAAASTVVRTTYNTAIANYNFDDSTFNYCNASYPSASTYTSVSGATLEFVQVIVRHGDRTPVVVAPGQNVSWNCDGYNEDIYLKDLASDALSSSALVSQKIEIPAWNGKYGFSNQLWQGTCNVGQLTDTGKKQHQTLGSQLRSIYVDKLDFLPDWLDDPSQLYVRTTHYWRTKNSAEQLLGGLYPFRGVTNDMTIPMHTYPVEIETMDANSDACPAVDTVWYDIISASSYQTFFTGQSALMSKLAGILNVSGPTWTMVWDGYADTLFTRMCQNKGLPCSSDGSVCATSADRDQVKRNANFDWAYKYRDHPMAKTYTRLHIGSFIGTLRDQLQNVVAGNTGAVKFALYSGHDTTIGPILGSLKASNRQMLWPPYASNLIFEVWKKTNGSRYVRVLYNGEVLQLQDGFKWCDLSACPIDTFTTYLANFIPSDITSECNASY</sequence>
<keyword evidence="3" id="KW-0732">Signal</keyword>
<dbReference type="Pfam" id="PF00328">
    <property type="entry name" value="His_Phos_2"/>
    <property type="match status" value="1"/>
</dbReference>
<keyword evidence="5" id="KW-1185">Reference proteome</keyword>
<dbReference type="EMBL" id="JANBOJ010000095">
    <property type="protein sequence ID" value="KAJ1722783.1"/>
    <property type="molecule type" value="Genomic_DNA"/>
</dbReference>
<evidence type="ECO:0000313" key="4">
    <source>
        <dbReference type="EMBL" id="KAJ1722783.1"/>
    </source>
</evidence>
<feature type="region of interest" description="Disordered" evidence="2">
    <location>
        <begin position="30"/>
        <end position="68"/>
    </location>
</feature>
<dbReference type="Gene3D" id="3.40.50.1240">
    <property type="entry name" value="Phosphoglycerate mutase-like"/>
    <property type="match status" value="1"/>
</dbReference>
<dbReference type="CDD" id="cd07061">
    <property type="entry name" value="HP_HAP_like"/>
    <property type="match status" value="1"/>
</dbReference>
<evidence type="ECO:0000256" key="2">
    <source>
        <dbReference type="SAM" id="MobiDB-lite"/>
    </source>
</evidence>
<dbReference type="PANTHER" id="PTHR11567:SF195">
    <property type="entry name" value="ACID PHOSPHATASE, PUTATIVE (AFU_ORTHOLOGUE AFUA_3G14570)-RELATED"/>
    <property type="match status" value="1"/>
</dbReference>
<name>A0A9W7Y2H3_9FUNG</name>
<dbReference type="InterPro" id="IPR000560">
    <property type="entry name" value="His_Pase_clade-2"/>
</dbReference>
<comment type="caution">
    <text evidence="4">The sequence shown here is derived from an EMBL/GenBank/DDBJ whole genome shotgun (WGS) entry which is preliminary data.</text>
</comment>
<proteinExistence type="inferred from homology"/>
<dbReference type="InterPro" id="IPR029033">
    <property type="entry name" value="His_PPase_superfam"/>
</dbReference>
<evidence type="ECO:0008006" key="6">
    <source>
        <dbReference type="Google" id="ProtNLM"/>
    </source>
</evidence>